<comment type="caution">
    <text evidence="1">The sequence shown here is derived from an EMBL/GenBank/DDBJ whole genome shotgun (WGS) entry which is preliminary data.</text>
</comment>
<dbReference type="EMBL" id="PQXF01000035">
    <property type="protein sequence ID" value="PXF58536.1"/>
    <property type="molecule type" value="Genomic_DNA"/>
</dbReference>
<proteinExistence type="predicted"/>
<sequence>MNKLLFSGLALLGVGILILASYGIYQLAGSDLPLIIKIALALIVIGFGLALIYVMCDRLRAIKEEGI</sequence>
<evidence type="ECO:0000313" key="2">
    <source>
        <dbReference type="Proteomes" id="UP000248329"/>
    </source>
</evidence>
<name>A0AC61KZZ8_9EURY</name>
<evidence type="ECO:0000313" key="1">
    <source>
        <dbReference type="EMBL" id="PXF58536.1"/>
    </source>
</evidence>
<accession>A0AC61KZZ8</accession>
<organism evidence="1 2">
    <name type="scientific">Candidatus Methanogaster sp</name>
    <dbReference type="NCBI Taxonomy" id="3386292"/>
    <lineage>
        <taxon>Archaea</taxon>
        <taxon>Methanobacteriati</taxon>
        <taxon>Methanobacteriota</taxon>
        <taxon>Stenosarchaea group</taxon>
        <taxon>Methanomicrobia</taxon>
        <taxon>Methanosarcinales</taxon>
        <taxon>ANME-2 cluster</taxon>
        <taxon>Candidatus Methanogasteraceae</taxon>
        <taxon>Candidatus Methanogaster</taxon>
    </lineage>
</organism>
<gene>
    <name evidence="1" type="ORF">C4B59_13145</name>
</gene>
<protein>
    <submittedName>
        <fullName evidence="1">Uncharacterized protein</fullName>
    </submittedName>
</protein>
<dbReference type="Proteomes" id="UP000248329">
    <property type="component" value="Unassembled WGS sequence"/>
</dbReference>
<reference evidence="1" key="1">
    <citation type="submission" date="2018-01" db="EMBL/GenBank/DDBJ databases">
        <authorList>
            <person name="Krukenberg V."/>
        </authorList>
    </citation>
    <scope>NUCLEOTIDE SEQUENCE</scope>
    <source>
        <strain evidence="1">E20ANME2</strain>
    </source>
</reference>